<keyword evidence="2 6" id="KW-0812">Transmembrane</keyword>
<dbReference type="InterPro" id="IPR023494">
    <property type="entry name" value="Cyt_c_bgen_Ccs1/CcsB/ResB"/>
</dbReference>
<evidence type="ECO:0000313" key="9">
    <source>
        <dbReference type="Proteomes" id="UP000245870"/>
    </source>
</evidence>
<evidence type="ECO:0000256" key="4">
    <source>
        <dbReference type="ARBA" id="ARBA00022989"/>
    </source>
</evidence>
<keyword evidence="4 6" id="KW-1133">Transmembrane helix</keyword>
<comment type="caution">
    <text evidence="8">The sequence shown here is derived from an EMBL/GenBank/DDBJ whole genome shotgun (WGS) entry which is preliminary data.</text>
</comment>
<feature type="transmembrane region" description="Helical" evidence="6">
    <location>
        <begin position="414"/>
        <end position="435"/>
    </location>
</feature>
<keyword evidence="3" id="KW-0201">Cytochrome c-type biogenesis</keyword>
<dbReference type="PANTHER" id="PTHR31566:SF5">
    <property type="entry name" value="RESB-LIKE DOMAIN-CONTAINING PROTEIN"/>
    <property type="match status" value="1"/>
</dbReference>
<dbReference type="EMBL" id="QENY01000012">
    <property type="protein sequence ID" value="PVX53445.1"/>
    <property type="molecule type" value="Genomic_DNA"/>
</dbReference>
<keyword evidence="5 6" id="KW-0472">Membrane</keyword>
<evidence type="ECO:0000313" key="8">
    <source>
        <dbReference type="EMBL" id="PVX53445.1"/>
    </source>
</evidence>
<feature type="transmembrane region" description="Helical" evidence="6">
    <location>
        <begin position="125"/>
        <end position="145"/>
    </location>
</feature>
<gene>
    <name evidence="8" type="ORF">C7379_11226</name>
</gene>
<organism evidence="8 9">
    <name type="scientific">Hallella colorans</name>
    <dbReference type="NCBI Taxonomy" id="1703337"/>
    <lineage>
        <taxon>Bacteria</taxon>
        <taxon>Pseudomonadati</taxon>
        <taxon>Bacteroidota</taxon>
        <taxon>Bacteroidia</taxon>
        <taxon>Bacteroidales</taxon>
        <taxon>Prevotellaceae</taxon>
        <taxon>Hallella</taxon>
    </lineage>
</organism>
<feature type="transmembrane region" description="Helical" evidence="6">
    <location>
        <begin position="51"/>
        <end position="71"/>
    </location>
</feature>
<evidence type="ECO:0000256" key="5">
    <source>
        <dbReference type="ARBA" id="ARBA00023136"/>
    </source>
</evidence>
<dbReference type="InterPro" id="IPR007816">
    <property type="entry name" value="ResB-like_domain"/>
</dbReference>
<proteinExistence type="predicted"/>
<sequence length="444" mass="49608">MAKMESGFVKPDLFMWNKPYTLREGTAIVAGLLATGLLLQLTIGPLEWQVFAWPANIITLAALVATLIAIWSARRHVYFFRFMTTTSAAVPAIAVAALLTAVMGLTKQVPEEQAPSDAIGITRMLAFWPFVLVYAWMTLIVGEVTTMRLFDFSWRRAPSLMSHAGLFIVLTGGTLGSADMQRLKMYCEVGTPEWRALDANNRVHELPLAIQLEKFTIDEYPPKLMMTNAKGEAISRQNPAQLLIDTAFVRGDLSGWSILVEKRIENGMPAILNAMAGKMPEGMMARLRADDIGMAHNRYGFVKSQSRGTASALYVSATKGEQSRKGWISSGSYLFAPQSLVLDHQHILVMPPREPRRYASTVELFTKKGQHLHAEIYVNKPLSVEGWDIYQLSYNEQMGKWSTLSVFELVADPWLPVVYIGVFMLFVGAVCMFLMTGRRKELKT</sequence>
<keyword evidence="9" id="KW-1185">Reference proteome</keyword>
<feature type="transmembrane region" description="Helical" evidence="6">
    <location>
        <begin position="20"/>
        <end position="39"/>
    </location>
</feature>
<dbReference type="PANTHER" id="PTHR31566">
    <property type="entry name" value="CYTOCHROME C BIOGENESIS PROTEIN CCS1, CHLOROPLASTIC"/>
    <property type="match status" value="1"/>
</dbReference>
<feature type="transmembrane region" description="Helical" evidence="6">
    <location>
        <begin position="157"/>
        <end position="178"/>
    </location>
</feature>
<comment type="subcellular location">
    <subcellularLocation>
        <location evidence="1">Membrane</location>
        <topology evidence="1">Multi-pass membrane protein</topology>
    </subcellularLocation>
</comment>
<dbReference type="GO" id="GO:0016020">
    <property type="term" value="C:membrane"/>
    <property type="evidence" value="ECO:0007669"/>
    <property type="project" value="UniProtKB-SubCell"/>
</dbReference>
<evidence type="ECO:0000256" key="1">
    <source>
        <dbReference type="ARBA" id="ARBA00004141"/>
    </source>
</evidence>
<dbReference type="AlphaFoldDB" id="A0A2U0U713"/>
<accession>A0A2U0U713</accession>
<feature type="domain" description="ResB-like" evidence="7">
    <location>
        <begin position="331"/>
        <end position="397"/>
    </location>
</feature>
<protein>
    <submittedName>
        <fullName evidence="8">ResB-like family protein</fullName>
    </submittedName>
</protein>
<evidence type="ECO:0000259" key="7">
    <source>
        <dbReference type="Pfam" id="PF05140"/>
    </source>
</evidence>
<evidence type="ECO:0000256" key="2">
    <source>
        <dbReference type="ARBA" id="ARBA00022692"/>
    </source>
</evidence>
<feature type="transmembrane region" description="Helical" evidence="6">
    <location>
        <begin position="78"/>
        <end position="105"/>
    </location>
</feature>
<reference evidence="8 9" key="1">
    <citation type="submission" date="2018-05" db="EMBL/GenBank/DDBJ databases">
        <title>Genomic Encyclopedia of Type Strains, Phase IV (KMG-IV): sequencing the most valuable type-strain genomes for metagenomic binning, comparative biology and taxonomic classification.</title>
        <authorList>
            <person name="Goeker M."/>
        </authorList>
    </citation>
    <scope>NUCLEOTIDE SEQUENCE [LARGE SCALE GENOMIC DNA]</scope>
    <source>
        <strain evidence="8 9">DSM 100333</strain>
    </source>
</reference>
<dbReference type="GO" id="GO:0017004">
    <property type="term" value="P:cytochrome complex assembly"/>
    <property type="evidence" value="ECO:0007669"/>
    <property type="project" value="UniProtKB-KW"/>
</dbReference>
<dbReference type="Proteomes" id="UP000245870">
    <property type="component" value="Unassembled WGS sequence"/>
</dbReference>
<evidence type="ECO:0000256" key="6">
    <source>
        <dbReference type="SAM" id="Phobius"/>
    </source>
</evidence>
<evidence type="ECO:0000256" key="3">
    <source>
        <dbReference type="ARBA" id="ARBA00022748"/>
    </source>
</evidence>
<name>A0A2U0U713_9BACT</name>
<dbReference type="Pfam" id="PF05140">
    <property type="entry name" value="ResB"/>
    <property type="match status" value="1"/>
</dbReference>